<dbReference type="Gene3D" id="3.40.50.150">
    <property type="entry name" value="Vaccinia Virus protein VP39"/>
    <property type="match status" value="1"/>
</dbReference>
<sequence length="310" mass="36218">MSDYTKTEENDIDKEKRGQFGNRFLTDEKNVFQFNAWDNVEWDQELLNQAEEKIKINSSVLMSTDKAKQFEDNADDYWDKFYSIHENKFFKDRNWLFTEFPELLGNSGGESKNCEKFTILEVGCGVGNTIFPIIRSNSNSNLFVYGCDFSSSAIEILKNTAEYDETKCKAFVCDITDLKKNEFPIQQRTLDIIVMIFVLSAIKPELQLETVKNLVKLLKPGGKILFRDYGLYDLAQLRFKSGQCLEKNFYVRGDGTFVKFFTQDDVDRLFTESGLVKEQNIADKRLQINRGKQLKMYRVWIQAKYYKPKD</sequence>
<dbReference type="Pfam" id="PF08242">
    <property type="entry name" value="Methyltransf_12"/>
    <property type="match status" value="1"/>
</dbReference>
<dbReference type="InterPro" id="IPR013217">
    <property type="entry name" value="Methyltransf_12"/>
</dbReference>
<dbReference type="InterPro" id="IPR026113">
    <property type="entry name" value="METTL2/6/8-like"/>
</dbReference>
<comment type="caution">
    <text evidence="6">The sequence shown here is derived from an EMBL/GenBank/DDBJ whole genome shotgun (WGS) entry which is preliminary data.</text>
</comment>
<dbReference type="OrthoDB" id="417697at2759"/>
<dbReference type="PANTHER" id="PTHR22809">
    <property type="entry name" value="METHYLTRANSFERASE-RELATED"/>
    <property type="match status" value="1"/>
</dbReference>
<evidence type="ECO:0000256" key="2">
    <source>
        <dbReference type="ARBA" id="ARBA00022603"/>
    </source>
</evidence>
<dbReference type="EMBL" id="REGN01000477">
    <property type="protein sequence ID" value="RNA41654.1"/>
    <property type="molecule type" value="Genomic_DNA"/>
</dbReference>
<dbReference type="GO" id="GO:0052735">
    <property type="term" value="F:tRNA (cytidine-3-)-methyltransferase activity"/>
    <property type="evidence" value="ECO:0007669"/>
    <property type="project" value="TreeGrafter"/>
</dbReference>
<comment type="function">
    <text evidence="4">S-adenosyl-L-methionine-dependent methyltransferase.</text>
</comment>
<proteinExistence type="inferred from homology"/>
<dbReference type="SUPFAM" id="SSF53335">
    <property type="entry name" value="S-adenosyl-L-methionine-dependent methyltransferases"/>
    <property type="match status" value="1"/>
</dbReference>
<reference evidence="6 7" key="1">
    <citation type="journal article" date="2018" name="Sci. Rep.">
        <title>Genomic signatures of local adaptation to the degree of environmental predictability in rotifers.</title>
        <authorList>
            <person name="Franch-Gras L."/>
            <person name="Hahn C."/>
            <person name="Garcia-Roger E.M."/>
            <person name="Carmona M.J."/>
            <person name="Serra M."/>
            <person name="Gomez A."/>
        </authorList>
    </citation>
    <scope>NUCLEOTIDE SEQUENCE [LARGE SCALE GENOMIC DNA]</scope>
    <source>
        <strain evidence="6">HYR1</strain>
    </source>
</reference>
<dbReference type="EC" id="2.1.1.-" evidence="4"/>
<organism evidence="6 7">
    <name type="scientific">Brachionus plicatilis</name>
    <name type="common">Marine rotifer</name>
    <name type="synonym">Brachionus muelleri</name>
    <dbReference type="NCBI Taxonomy" id="10195"/>
    <lineage>
        <taxon>Eukaryota</taxon>
        <taxon>Metazoa</taxon>
        <taxon>Spiralia</taxon>
        <taxon>Gnathifera</taxon>
        <taxon>Rotifera</taxon>
        <taxon>Eurotatoria</taxon>
        <taxon>Monogononta</taxon>
        <taxon>Pseudotrocha</taxon>
        <taxon>Ploima</taxon>
        <taxon>Brachionidae</taxon>
        <taxon>Brachionus</taxon>
    </lineage>
</organism>
<feature type="domain" description="Methyltransferase type 12" evidence="5">
    <location>
        <begin position="120"/>
        <end position="224"/>
    </location>
</feature>
<evidence type="ECO:0000256" key="1">
    <source>
        <dbReference type="ARBA" id="ARBA00009725"/>
    </source>
</evidence>
<name>A0A3M7T0T5_BRAPC</name>
<dbReference type="AlphaFoldDB" id="A0A3M7T0T5"/>
<evidence type="ECO:0000256" key="3">
    <source>
        <dbReference type="ARBA" id="ARBA00022679"/>
    </source>
</evidence>
<keyword evidence="3 4" id="KW-0808">Transferase</keyword>
<dbReference type="STRING" id="10195.A0A3M7T0T5"/>
<evidence type="ECO:0000259" key="5">
    <source>
        <dbReference type="Pfam" id="PF08242"/>
    </source>
</evidence>
<dbReference type="GO" id="GO:0032259">
    <property type="term" value="P:methylation"/>
    <property type="evidence" value="ECO:0007669"/>
    <property type="project" value="UniProtKB-KW"/>
</dbReference>
<evidence type="ECO:0000313" key="7">
    <source>
        <dbReference type="Proteomes" id="UP000276133"/>
    </source>
</evidence>
<gene>
    <name evidence="6" type="ORF">BpHYR1_052766</name>
</gene>
<keyword evidence="2 4" id="KW-0489">Methyltransferase</keyword>
<comment type="similarity">
    <text evidence="1 4">Belongs to the methyltransferase superfamily. METL family.</text>
</comment>
<evidence type="ECO:0000256" key="4">
    <source>
        <dbReference type="PIRNR" id="PIRNR037755"/>
    </source>
</evidence>
<keyword evidence="7" id="KW-1185">Reference proteome</keyword>
<accession>A0A3M7T0T5</accession>
<dbReference type="InterPro" id="IPR029063">
    <property type="entry name" value="SAM-dependent_MTases_sf"/>
</dbReference>
<dbReference type="CDD" id="cd02440">
    <property type="entry name" value="AdoMet_MTases"/>
    <property type="match status" value="1"/>
</dbReference>
<dbReference type="PANTHER" id="PTHR22809:SF11">
    <property type="entry name" value="TRNA N(3)-METHYLCYTIDINE METHYLTRANSFERASE METTL2"/>
    <property type="match status" value="1"/>
</dbReference>
<protein>
    <recommendedName>
        <fullName evidence="4">tRNA N(3)-methylcytidine methyltransferase</fullName>
        <ecNumber evidence="4">2.1.1.-</ecNumber>
    </recommendedName>
</protein>
<dbReference type="Proteomes" id="UP000276133">
    <property type="component" value="Unassembled WGS sequence"/>
</dbReference>
<evidence type="ECO:0000313" key="6">
    <source>
        <dbReference type="EMBL" id="RNA41654.1"/>
    </source>
</evidence>
<dbReference type="PIRSF" id="PIRSF037755">
    <property type="entry name" value="Mettl2_prd"/>
    <property type="match status" value="1"/>
</dbReference>